<dbReference type="Proteomes" id="UP000321635">
    <property type="component" value="Unassembled WGS sequence"/>
</dbReference>
<keyword evidence="2" id="KW-1185">Reference proteome</keyword>
<reference evidence="1 2" key="1">
    <citation type="submission" date="2019-07" db="EMBL/GenBank/DDBJ databases">
        <title>Whole genome shotgun sequence of Acetobacter nitrogenifigens NBRC 105050.</title>
        <authorList>
            <person name="Hosoyama A."/>
            <person name="Uohara A."/>
            <person name="Ohji S."/>
            <person name="Ichikawa N."/>
        </authorList>
    </citation>
    <scope>NUCLEOTIDE SEQUENCE [LARGE SCALE GENOMIC DNA]</scope>
    <source>
        <strain evidence="1 2">NBRC 105050</strain>
    </source>
</reference>
<sequence length="63" mass="7173">MSAYQRLEAFPYAALRENLLEARRVETRHGFGEKLTQPLPNIGYQALEPVKAGREFRAVLVSL</sequence>
<organism evidence="1 2">
    <name type="scientific">Acetobacter nitrogenifigens DSM 23921 = NBRC 105050</name>
    <dbReference type="NCBI Taxonomy" id="1120919"/>
    <lineage>
        <taxon>Bacteria</taxon>
        <taxon>Pseudomonadati</taxon>
        <taxon>Pseudomonadota</taxon>
        <taxon>Alphaproteobacteria</taxon>
        <taxon>Acetobacterales</taxon>
        <taxon>Acetobacteraceae</taxon>
        <taxon>Acetobacter</taxon>
    </lineage>
</organism>
<dbReference type="EMBL" id="BJYF01000009">
    <property type="protein sequence ID" value="GEN59993.1"/>
    <property type="molecule type" value="Genomic_DNA"/>
</dbReference>
<dbReference type="AlphaFoldDB" id="A0A511XAL0"/>
<protein>
    <submittedName>
        <fullName evidence="1">Uncharacterized protein</fullName>
    </submittedName>
</protein>
<accession>A0A511XAL0</accession>
<comment type="caution">
    <text evidence="1">The sequence shown here is derived from an EMBL/GenBank/DDBJ whole genome shotgun (WGS) entry which is preliminary data.</text>
</comment>
<evidence type="ECO:0000313" key="2">
    <source>
        <dbReference type="Proteomes" id="UP000321635"/>
    </source>
</evidence>
<gene>
    <name evidence="1" type="ORF">ANI02nite_18770</name>
</gene>
<name>A0A511XAL0_9PROT</name>
<evidence type="ECO:0000313" key="1">
    <source>
        <dbReference type="EMBL" id="GEN59993.1"/>
    </source>
</evidence>
<proteinExistence type="predicted"/>